<comment type="function">
    <text evidence="6">Converts adenosine-3',5'-bisphosphate (PAP) to AMP.</text>
</comment>
<dbReference type="Proteomes" id="UP000292781">
    <property type="component" value="Unassembled WGS sequence"/>
</dbReference>
<name>A0A4Q9VVV9_9HYPH</name>
<evidence type="ECO:0000256" key="4">
    <source>
        <dbReference type="ARBA" id="ARBA00022801"/>
    </source>
</evidence>
<feature type="binding site" evidence="6">
    <location>
        <begin position="90"/>
        <end position="93"/>
    </location>
    <ligand>
        <name>substrate</name>
    </ligand>
</feature>
<keyword evidence="5 6" id="KW-0472">Membrane</keyword>
<comment type="cofactor">
    <cofactor evidence="6 7">
        <name>Mg(2+)</name>
        <dbReference type="ChEBI" id="CHEBI:18420"/>
    </cofactor>
</comment>
<feature type="binding site" evidence="6">
    <location>
        <position position="90"/>
    </location>
    <ligand>
        <name>Mg(2+)</name>
        <dbReference type="ChEBI" id="CHEBI:18420"/>
        <label>1</label>
    </ligand>
</feature>
<keyword evidence="3 6" id="KW-0997">Cell inner membrane</keyword>
<keyword evidence="9" id="KW-1185">Reference proteome</keyword>
<comment type="catalytic activity">
    <reaction evidence="6">
        <text>adenosine 3',5'-bisphosphate + H2O = AMP + phosphate</text>
        <dbReference type="Rhea" id="RHEA:10040"/>
        <dbReference type="ChEBI" id="CHEBI:15377"/>
        <dbReference type="ChEBI" id="CHEBI:43474"/>
        <dbReference type="ChEBI" id="CHEBI:58343"/>
        <dbReference type="ChEBI" id="CHEBI:456215"/>
        <dbReference type="EC" id="3.1.3.7"/>
    </reaction>
</comment>
<evidence type="ECO:0000313" key="8">
    <source>
        <dbReference type="EMBL" id="TBW40416.1"/>
    </source>
</evidence>
<evidence type="ECO:0000256" key="1">
    <source>
        <dbReference type="ARBA" id="ARBA00005289"/>
    </source>
</evidence>
<feature type="binding site" evidence="6">
    <location>
        <position position="91"/>
    </location>
    <ligand>
        <name>Mg(2+)</name>
        <dbReference type="ChEBI" id="CHEBI:18420"/>
        <label>2</label>
    </ligand>
</feature>
<evidence type="ECO:0000256" key="7">
    <source>
        <dbReference type="PIRSR" id="PIRSR600760-2"/>
    </source>
</evidence>
<dbReference type="CDD" id="cd01638">
    <property type="entry name" value="CysQ"/>
    <property type="match status" value="1"/>
</dbReference>
<dbReference type="GO" id="GO:0050427">
    <property type="term" value="P:3'-phosphoadenosine 5'-phosphosulfate metabolic process"/>
    <property type="evidence" value="ECO:0007669"/>
    <property type="project" value="TreeGrafter"/>
</dbReference>
<evidence type="ECO:0000313" key="9">
    <source>
        <dbReference type="Proteomes" id="UP000292781"/>
    </source>
</evidence>
<evidence type="ECO:0000256" key="6">
    <source>
        <dbReference type="HAMAP-Rule" id="MF_02095"/>
    </source>
</evidence>
<feature type="binding site" evidence="6">
    <location>
        <position position="68"/>
    </location>
    <ligand>
        <name>substrate</name>
    </ligand>
</feature>
<dbReference type="GO" id="GO:0005886">
    <property type="term" value="C:plasma membrane"/>
    <property type="evidence" value="ECO:0007669"/>
    <property type="project" value="UniProtKB-SubCell"/>
</dbReference>
<dbReference type="OrthoDB" id="9785695at2"/>
<dbReference type="GO" id="GO:0046854">
    <property type="term" value="P:phosphatidylinositol phosphate biosynthetic process"/>
    <property type="evidence" value="ECO:0007669"/>
    <property type="project" value="InterPro"/>
</dbReference>
<dbReference type="PROSITE" id="PS00630">
    <property type="entry name" value="IMP_2"/>
    <property type="match status" value="1"/>
</dbReference>
<feature type="binding site" evidence="7">
    <location>
        <position position="88"/>
    </location>
    <ligand>
        <name>Mg(2+)</name>
        <dbReference type="ChEBI" id="CHEBI:18420"/>
        <label>1</label>
        <note>catalytic</note>
    </ligand>
</feature>
<accession>A0A4Q9VVV9</accession>
<organism evidence="8 9">
    <name type="scientific">Siculibacillus lacustris</name>
    <dbReference type="NCBI Taxonomy" id="1549641"/>
    <lineage>
        <taxon>Bacteria</taxon>
        <taxon>Pseudomonadati</taxon>
        <taxon>Pseudomonadota</taxon>
        <taxon>Alphaproteobacteria</taxon>
        <taxon>Hyphomicrobiales</taxon>
        <taxon>Ancalomicrobiaceae</taxon>
        <taxon>Siculibacillus</taxon>
    </lineage>
</organism>
<keyword evidence="6 7" id="KW-0479">Metal-binding</keyword>
<feature type="binding site" evidence="7">
    <location>
        <position position="68"/>
    </location>
    <ligand>
        <name>Mg(2+)</name>
        <dbReference type="ChEBI" id="CHEBI:18420"/>
        <label>1</label>
        <note>catalytic</note>
    </ligand>
</feature>
<dbReference type="GO" id="GO:0000287">
    <property type="term" value="F:magnesium ion binding"/>
    <property type="evidence" value="ECO:0007669"/>
    <property type="project" value="UniProtKB-UniRule"/>
</dbReference>
<feature type="binding site" evidence="7">
    <location>
        <position position="90"/>
    </location>
    <ligand>
        <name>Mg(2+)</name>
        <dbReference type="ChEBI" id="CHEBI:18420"/>
        <label>2</label>
    </ligand>
</feature>
<feature type="binding site" evidence="6">
    <location>
        <position position="218"/>
    </location>
    <ligand>
        <name>Mg(2+)</name>
        <dbReference type="ChEBI" id="CHEBI:18420"/>
        <label>2</label>
    </ligand>
</feature>
<comment type="similarity">
    <text evidence="1 6">Belongs to the inositol monophosphatase superfamily. CysQ family.</text>
</comment>
<keyword evidence="2 6" id="KW-1003">Cell membrane</keyword>
<evidence type="ECO:0000256" key="3">
    <source>
        <dbReference type="ARBA" id="ARBA00022519"/>
    </source>
</evidence>
<feature type="binding site" evidence="6">
    <location>
        <position position="88"/>
    </location>
    <ligand>
        <name>Mg(2+)</name>
        <dbReference type="ChEBI" id="CHEBI:18420"/>
        <label>2</label>
    </ligand>
</feature>
<dbReference type="EMBL" id="SJFN01000004">
    <property type="protein sequence ID" value="TBW40416.1"/>
    <property type="molecule type" value="Genomic_DNA"/>
</dbReference>
<dbReference type="Gene3D" id="3.30.540.10">
    <property type="entry name" value="Fructose-1,6-Bisphosphatase, subunit A, domain 1"/>
    <property type="match status" value="1"/>
</dbReference>
<protein>
    <recommendedName>
        <fullName evidence="6">3'(2'),5'-bisphosphate nucleotidase CysQ</fullName>
        <ecNumber evidence="6">3.1.3.7</ecNumber>
    </recommendedName>
    <alternativeName>
        <fullName evidence="6">3'(2'),5-bisphosphonucleoside 3'(2')-phosphohydrolase</fullName>
    </alternativeName>
    <alternativeName>
        <fullName evidence="6">3'-phosphoadenosine 5'-phosphate phosphatase</fullName>
        <shortName evidence="6">PAP phosphatase</shortName>
    </alternativeName>
</protein>
<feature type="binding site" evidence="6">
    <location>
        <position position="218"/>
    </location>
    <ligand>
        <name>substrate</name>
    </ligand>
</feature>
<dbReference type="EC" id="3.1.3.7" evidence="6"/>
<feature type="binding site" evidence="7">
    <location>
        <position position="91"/>
    </location>
    <ligand>
        <name>Mg(2+)</name>
        <dbReference type="ChEBI" id="CHEBI:18420"/>
        <label>1</label>
        <note>catalytic</note>
    </ligand>
</feature>
<feature type="binding site" evidence="6">
    <location>
        <position position="68"/>
    </location>
    <ligand>
        <name>Mg(2+)</name>
        <dbReference type="ChEBI" id="CHEBI:18420"/>
        <label>1</label>
    </ligand>
</feature>
<sequence length="282" mass="28707">MSTDSALVTALTDAALEAGAAILAVYGCDFAVIAKADRSPVTDADVAAEAIIVAALGRCLTGVPVVAEEACAAGHAPGSLGRRFVLVDPLDGTREFVSRNGEFTVNIALVEDGRPVVGVVLAPVLGLIWVGEVGVGARRGRVEADGGVAWTPIAVTAAPVEGFRVMASRSHAGAETEALLARLPVVARVAVGSSLKFCRLAEGAADFYPRLGRTMEWDTAAGEAVLRAAGGTVVRFDGTPLVYGKTADAPDGAFANPAFLAFGDPACERAVLARLGGRAPAK</sequence>
<proteinExistence type="inferred from homology"/>
<reference evidence="8 9" key="1">
    <citation type="submission" date="2019-02" db="EMBL/GenBank/DDBJ databases">
        <title>Siculibacillus lacustris gen. nov., sp. nov., a new rosette-forming bacterium isolated from a freshwater crater lake (Lake St. Ana, Romania).</title>
        <authorList>
            <person name="Felfoldi T."/>
            <person name="Marton Z."/>
            <person name="Szabo A."/>
            <person name="Mentes A."/>
            <person name="Boka K."/>
            <person name="Marialigeti K."/>
            <person name="Mathe I."/>
            <person name="Koncz M."/>
            <person name="Schumann P."/>
            <person name="Toth E."/>
        </authorList>
    </citation>
    <scope>NUCLEOTIDE SEQUENCE [LARGE SCALE GENOMIC DNA]</scope>
    <source>
        <strain evidence="8 9">SA-279</strain>
    </source>
</reference>
<dbReference type="NCBIfam" id="TIGR01331">
    <property type="entry name" value="bisphos_cysQ"/>
    <property type="match status" value="1"/>
</dbReference>
<comment type="subcellular location">
    <subcellularLocation>
        <location evidence="6">Cell inner membrane</location>
        <topology evidence="6">Peripheral membrane protein</topology>
        <orientation evidence="6">Cytoplasmic side</orientation>
    </subcellularLocation>
</comment>
<dbReference type="InterPro" id="IPR000760">
    <property type="entry name" value="Inositol_monophosphatase-like"/>
</dbReference>
<dbReference type="GO" id="GO:0000103">
    <property type="term" value="P:sulfate assimilation"/>
    <property type="evidence" value="ECO:0007669"/>
    <property type="project" value="TreeGrafter"/>
</dbReference>
<comment type="caution">
    <text evidence="8">The sequence shown here is derived from an EMBL/GenBank/DDBJ whole genome shotgun (WGS) entry which is preliminary data.</text>
</comment>
<keyword evidence="6 7" id="KW-0460">Magnesium</keyword>
<dbReference type="InterPro" id="IPR020550">
    <property type="entry name" value="Inositol_monophosphatase_CS"/>
</dbReference>
<dbReference type="InterPro" id="IPR050725">
    <property type="entry name" value="CysQ/Inositol_MonoPase"/>
</dbReference>
<dbReference type="SUPFAM" id="SSF56655">
    <property type="entry name" value="Carbohydrate phosphatase"/>
    <property type="match status" value="1"/>
</dbReference>
<dbReference type="PANTHER" id="PTHR43028:SF5">
    <property type="entry name" value="3'(2'),5'-BISPHOSPHATE NUCLEOTIDASE 1"/>
    <property type="match status" value="1"/>
</dbReference>
<dbReference type="PANTHER" id="PTHR43028">
    <property type="entry name" value="3'(2'),5'-BISPHOSPHATE NUCLEOTIDASE 1"/>
    <property type="match status" value="1"/>
</dbReference>
<dbReference type="AlphaFoldDB" id="A0A4Q9VVV9"/>
<dbReference type="RefSeq" id="WP_131306567.1">
    <property type="nucleotide sequence ID" value="NZ_SJFN01000004.1"/>
</dbReference>
<gene>
    <name evidence="6 8" type="primary">cysQ</name>
    <name evidence="8" type="ORF">EYW49_04340</name>
</gene>
<dbReference type="Gene3D" id="3.40.190.80">
    <property type="match status" value="1"/>
</dbReference>
<dbReference type="HAMAP" id="MF_02095">
    <property type="entry name" value="CysQ"/>
    <property type="match status" value="1"/>
</dbReference>
<dbReference type="Pfam" id="PF00459">
    <property type="entry name" value="Inositol_P"/>
    <property type="match status" value="1"/>
</dbReference>
<dbReference type="PRINTS" id="PR00377">
    <property type="entry name" value="IMPHPHTASES"/>
</dbReference>
<keyword evidence="4 6" id="KW-0378">Hydrolase</keyword>
<dbReference type="GO" id="GO:0008441">
    <property type="term" value="F:3'(2'),5'-bisphosphate nucleotidase activity"/>
    <property type="evidence" value="ECO:0007669"/>
    <property type="project" value="UniProtKB-UniRule"/>
</dbReference>
<evidence type="ECO:0000256" key="5">
    <source>
        <dbReference type="ARBA" id="ARBA00023136"/>
    </source>
</evidence>
<evidence type="ECO:0000256" key="2">
    <source>
        <dbReference type="ARBA" id="ARBA00022475"/>
    </source>
</evidence>
<feature type="binding site" evidence="6">
    <location>
        <position position="88"/>
    </location>
    <ligand>
        <name>Mg(2+)</name>
        <dbReference type="ChEBI" id="CHEBI:18420"/>
        <label>1</label>
    </ligand>
</feature>
<dbReference type="InterPro" id="IPR006240">
    <property type="entry name" value="CysQ"/>
</dbReference>
<feature type="binding site" evidence="7">
    <location>
        <position position="218"/>
    </location>
    <ligand>
        <name>Mg(2+)</name>
        <dbReference type="ChEBI" id="CHEBI:18420"/>
        <label>1</label>
        <note>catalytic</note>
    </ligand>
</feature>